<evidence type="ECO:0000256" key="4">
    <source>
        <dbReference type="SAM" id="MobiDB-lite"/>
    </source>
</evidence>
<evidence type="ECO:0000259" key="5">
    <source>
        <dbReference type="PROSITE" id="PS51471"/>
    </source>
</evidence>
<dbReference type="PROSITE" id="PS51471">
    <property type="entry name" value="FE2OG_OXY"/>
    <property type="match status" value="1"/>
</dbReference>
<feature type="region of interest" description="Disordered" evidence="4">
    <location>
        <begin position="627"/>
        <end position="653"/>
    </location>
</feature>
<dbReference type="SUPFAM" id="SSF51197">
    <property type="entry name" value="Clavaminate synthase-like"/>
    <property type="match status" value="1"/>
</dbReference>
<dbReference type="Gene3D" id="2.60.120.330">
    <property type="entry name" value="B-lactam Antibiotic, Isopenicillin N Synthase, Chain"/>
    <property type="match status" value="1"/>
</dbReference>
<evidence type="ECO:0000313" key="7">
    <source>
        <dbReference type="Proteomes" id="UP001578633"/>
    </source>
</evidence>
<reference evidence="6 7" key="1">
    <citation type="submission" date="2024-09" db="EMBL/GenBank/DDBJ databases">
        <title>T2T genomes of carrot and Alternaria dauci and their utility for understanding host-pathogen interaction during carrot leaf blight disease.</title>
        <authorList>
            <person name="Liu W."/>
            <person name="Xu S."/>
            <person name="Ou C."/>
            <person name="Liu X."/>
            <person name="Zhuang F."/>
            <person name="Deng X.W."/>
        </authorList>
    </citation>
    <scope>NUCLEOTIDE SEQUENCE [LARGE SCALE GENOMIC DNA]</scope>
    <source>
        <strain evidence="6 7">A2016</strain>
    </source>
</reference>
<keyword evidence="3" id="KW-0408">Iron</keyword>
<feature type="region of interest" description="Disordered" evidence="4">
    <location>
        <begin position="157"/>
        <end position="177"/>
    </location>
</feature>
<dbReference type="InterPro" id="IPR050295">
    <property type="entry name" value="Plant_2OG-oxidoreductases"/>
</dbReference>
<dbReference type="GeneID" id="96082139"/>
<comment type="caution">
    <text evidence="6">The sequence shown here is derived from an EMBL/GenBank/DDBJ whole genome shotgun (WGS) entry which is preliminary data.</text>
</comment>
<feature type="region of interest" description="Disordered" evidence="4">
    <location>
        <begin position="1"/>
        <end position="34"/>
    </location>
</feature>
<accession>A0ABR3UYV9</accession>
<dbReference type="Proteomes" id="UP001578633">
    <property type="component" value="Chromosome 1"/>
</dbReference>
<dbReference type="EMBL" id="JBHGVX010000001">
    <property type="protein sequence ID" value="KAL1801475.1"/>
    <property type="molecule type" value="Genomic_DNA"/>
</dbReference>
<gene>
    <name evidence="6" type="ORF">ACET3X_001817</name>
</gene>
<proteinExistence type="inferred from homology"/>
<evidence type="ECO:0000256" key="2">
    <source>
        <dbReference type="ARBA" id="ARBA00022723"/>
    </source>
</evidence>
<dbReference type="Pfam" id="PF14226">
    <property type="entry name" value="DIOX_N"/>
    <property type="match status" value="1"/>
</dbReference>
<protein>
    <recommendedName>
        <fullName evidence="5">Fe2OG dioxygenase domain-containing protein</fullName>
    </recommendedName>
</protein>
<evidence type="ECO:0000313" key="6">
    <source>
        <dbReference type="EMBL" id="KAL1801475.1"/>
    </source>
</evidence>
<evidence type="ECO:0000256" key="1">
    <source>
        <dbReference type="ARBA" id="ARBA00008056"/>
    </source>
</evidence>
<feature type="compositionally biased region" description="Acidic residues" evidence="4">
    <location>
        <begin position="636"/>
        <end position="653"/>
    </location>
</feature>
<keyword evidence="7" id="KW-1185">Reference proteome</keyword>
<dbReference type="PANTHER" id="PTHR47991">
    <property type="entry name" value="OXOGLUTARATE/IRON-DEPENDENT DIOXYGENASE"/>
    <property type="match status" value="1"/>
</dbReference>
<dbReference type="InterPro" id="IPR026992">
    <property type="entry name" value="DIOX_N"/>
</dbReference>
<dbReference type="RefSeq" id="XP_069312059.1">
    <property type="nucleotide sequence ID" value="XM_069447151.1"/>
</dbReference>
<name>A0ABR3UYV9_9PLEO</name>
<feature type="domain" description="Fe2OG dioxygenase" evidence="5">
    <location>
        <begin position="238"/>
        <end position="344"/>
    </location>
</feature>
<evidence type="ECO:0000256" key="3">
    <source>
        <dbReference type="ARBA" id="ARBA00023004"/>
    </source>
</evidence>
<dbReference type="InterPro" id="IPR027443">
    <property type="entry name" value="IPNS-like_sf"/>
</dbReference>
<dbReference type="InterPro" id="IPR005123">
    <property type="entry name" value="Oxoglu/Fe-dep_dioxygenase_dom"/>
</dbReference>
<sequence length="653" mass="72120">MDAALQAARDRQLNGDTPGGATKLNPTPDSGSRYDKPIVAAQQDGLPIIDISAFLDPSSSKDAQSTTAKAINAACVNYGFFYLTGHGIPTAKLDEIISLARDFFALPLEEKNKIKRFDAGSLEGGDGARGYQGLGENVTGGLQDMQEAIDWYRDWPAEKREPGDGGPGSVKSLQGANLWPEQPKELKPVYTDYIEHVKKVGEALVHAMGVALDLGPPTPNATQSSEDEEIFLRNCNESFWVMRMIGYPPLTTPHTPGNDIEQFSCGAHTDYGCVTLLLTDPTPGALQVQLKDGTWLNADPIPGAFVVNIGDMIERWTNGLWKIRRLSLYRPDLDKNWNNFLITPKMTWEDMIASIQAAFQYHDPVWPLDINGEPLSKNADVFNLASIQNGEELLIQLREEYRVVGPLDLEVVLYLEEKDSEKRIHMEKLRRRDGVARKNICRIVLPHSEVMGLVAALNKVSDAMLKRTYPASKTLNDISDNWRVRTTDKTKGLTNDLRCLAMIDIFSKALCGQHYLGEGFLFAAMKARLEAGGPSEPRVIKVQDVLDAIQTLYEAADAIGSTWDGTEDNTAIDKRKSRKKGYTARKKGEAATARYNDDAEYMGEDAAEAAYPGKGKGKAVGKLAGRLEKTLLPDNQMDDDDDDDDKNDSDYVD</sequence>
<dbReference type="InterPro" id="IPR044861">
    <property type="entry name" value="IPNS-like_FE2OG_OXY"/>
</dbReference>
<comment type="similarity">
    <text evidence="1">Belongs to the iron/ascorbate-dependent oxidoreductase family.</text>
</comment>
<keyword evidence="2" id="KW-0479">Metal-binding</keyword>
<dbReference type="Pfam" id="PF03171">
    <property type="entry name" value="2OG-FeII_Oxy"/>
    <property type="match status" value="1"/>
</dbReference>
<organism evidence="6 7">
    <name type="scientific">Alternaria dauci</name>
    <dbReference type="NCBI Taxonomy" id="48095"/>
    <lineage>
        <taxon>Eukaryota</taxon>
        <taxon>Fungi</taxon>
        <taxon>Dikarya</taxon>
        <taxon>Ascomycota</taxon>
        <taxon>Pezizomycotina</taxon>
        <taxon>Dothideomycetes</taxon>
        <taxon>Pleosporomycetidae</taxon>
        <taxon>Pleosporales</taxon>
        <taxon>Pleosporineae</taxon>
        <taxon>Pleosporaceae</taxon>
        <taxon>Alternaria</taxon>
        <taxon>Alternaria sect. Porri</taxon>
    </lineage>
</organism>